<dbReference type="Gene3D" id="3.40.30.10">
    <property type="entry name" value="Glutaredoxin"/>
    <property type="match status" value="1"/>
</dbReference>
<dbReference type="AlphaFoldDB" id="A0A564Y5H3"/>
<dbReference type="CDD" id="cd02961">
    <property type="entry name" value="PDI_a_family"/>
    <property type="match status" value="1"/>
</dbReference>
<dbReference type="Proteomes" id="UP000321570">
    <property type="component" value="Unassembled WGS sequence"/>
</dbReference>
<reference evidence="5 6" key="1">
    <citation type="submission" date="2019-07" db="EMBL/GenBank/DDBJ databases">
        <authorList>
            <person name="Jastrzebski P J."/>
            <person name="Paukszto L."/>
            <person name="Jastrzebski P J."/>
        </authorList>
    </citation>
    <scope>NUCLEOTIDE SEQUENCE [LARGE SCALE GENOMIC DNA]</scope>
    <source>
        <strain evidence="5 6">WMS-il1</strain>
    </source>
</reference>
<keyword evidence="6" id="KW-1185">Reference proteome</keyword>
<feature type="signal peptide" evidence="3">
    <location>
        <begin position="1"/>
        <end position="22"/>
    </location>
</feature>
<accession>A0A564Y5H3</accession>
<name>A0A564Y5H3_HYMDI</name>
<evidence type="ECO:0000256" key="1">
    <source>
        <dbReference type="SAM" id="MobiDB-lite"/>
    </source>
</evidence>
<feature type="non-terminal residue" evidence="5">
    <location>
        <position position="380"/>
    </location>
</feature>
<gene>
    <name evidence="5" type="ORF">WMSIL1_LOCUS3088</name>
</gene>
<evidence type="ECO:0000259" key="4">
    <source>
        <dbReference type="PROSITE" id="PS51352"/>
    </source>
</evidence>
<feature type="transmembrane region" description="Helical" evidence="2">
    <location>
        <begin position="292"/>
        <end position="312"/>
    </location>
</feature>
<feature type="region of interest" description="Disordered" evidence="1">
    <location>
        <begin position="348"/>
        <end position="380"/>
    </location>
</feature>
<feature type="compositionally biased region" description="Low complexity" evidence="1">
    <location>
        <begin position="359"/>
        <end position="380"/>
    </location>
</feature>
<evidence type="ECO:0000313" key="6">
    <source>
        <dbReference type="Proteomes" id="UP000321570"/>
    </source>
</evidence>
<dbReference type="InterPro" id="IPR013766">
    <property type="entry name" value="Thioredoxin_domain"/>
</dbReference>
<dbReference type="GO" id="GO:0060271">
    <property type="term" value="P:cilium assembly"/>
    <property type="evidence" value="ECO:0007669"/>
    <property type="project" value="TreeGrafter"/>
</dbReference>
<dbReference type="PROSITE" id="PS51352">
    <property type="entry name" value="THIOREDOXIN_2"/>
    <property type="match status" value="1"/>
</dbReference>
<dbReference type="SUPFAM" id="SSF52833">
    <property type="entry name" value="Thioredoxin-like"/>
    <property type="match status" value="1"/>
</dbReference>
<organism evidence="5 6">
    <name type="scientific">Hymenolepis diminuta</name>
    <name type="common">Rat tapeworm</name>
    <dbReference type="NCBI Taxonomy" id="6216"/>
    <lineage>
        <taxon>Eukaryota</taxon>
        <taxon>Metazoa</taxon>
        <taxon>Spiralia</taxon>
        <taxon>Lophotrochozoa</taxon>
        <taxon>Platyhelminthes</taxon>
        <taxon>Cestoda</taxon>
        <taxon>Eucestoda</taxon>
        <taxon>Cyclophyllidea</taxon>
        <taxon>Hymenolepididae</taxon>
        <taxon>Hymenolepis</taxon>
    </lineage>
</organism>
<dbReference type="EMBL" id="CABIJS010000089">
    <property type="protein sequence ID" value="VUZ42480.1"/>
    <property type="molecule type" value="Genomic_DNA"/>
</dbReference>
<proteinExistence type="predicted"/>
<evidence type="ECO:0000256" key="2">
    <source>
        <dbReference type="SAM" id="Phobius"/>
    </source>
</evidence>
<dbReference type="InterPro" id="IPR042418">
    <property type="entry name" value="TXNDC15"/>
</dbReference>
<feature type="chain" id="PRO_5022166531" description="Thioredoxin domain-containing protein" evidence="3">
    <location>
        <begin position="23"/>
        <end position="380"/>
    </location>
</feature>
<sequence>MHFRSFILSATILCSSPLLTTCFTKEDKHISNDEKSTIWNESSPVKDSPSDWSKDIDGSERNDKFVTRCRLRPINYWNYTEGQAKIVLGYQFESAIGVGQHYLSTSHDVFGSDEEIPIHRHKKRLFSFFNPFFLSSPESQGQGSGNYVLVNRKRKPEKSTLSVVTRERLVVDSRCSLVFIYARWCPFSMAAAPYINALARAFPQLPVIAIDVDEYLRYRWSLRVFYVPKLKIFVGDNVYREFNGTDTELDEIVDFVWRHLRIMPQGPVELRRSDFLGPIPNQILIRQTDVRFLPFVWTIFLLSVLYFVTSCLDLRRVRQHLSSLLKCPGHLLDRRDYRSERRNAAAYAALPSLPPPPSSASQTQSSVSTSTSTEPHPTAD</sequence>
<dbReference type="Pfam" id="PF00085">
    <property type="entry name" value="Thioredoxin"/>
    <property type="match status" value="1"/>
</dbReference>
<evidence type="ECO:0000256" key="3">
    <source>
        <dbReference type="SAM" id="SignalP"/>
    </source>
</evidence>
<keyword evidence="2" id="KW-0812">Transmembrane</keyword>
<dbReference type="InterPro" id="IPR036249">
    <property type="entry name" value="Thioredoxin-like_sf"/>
</dbReference>
<evidence type="ECO:0000313" key="5">
    <source>
        <dbReference type="EMBL" id="VUZ42480.1"/>
    </source>
</evidence>
<keyword evidence="2" id="KW-0472">Membrane</keyword>
<dbReference type="PANTHER" id="PTHR14684:SF2">
    <property type="entry name" value="THIOREDOXIN DOMAIN-CONTAINING PROTEIN 15"/>
    <property type="match status" value="1"/>
</dbReference>
<dbReference type="GO" id="GO:0005929">
    <property type="term" value="C:cilium"/>
    <property type="evidence" value="ECO:0007669"/>
    <property type="project" value="TreeGrafter"/>
</dbReference>
<dbReference type="PANTHER" id="PTHR14684">
    <property type="entry name" value="THIOREDOXIN DOMAIN-CONTAINING PROTEIN 15"/>
    <property type="match status" value="1"/>
</dbReference>
<protein>
    <recommendedName>
        <fullName evidence="4">Thioredoxin domain-containing protein</fullName>
    </recommendedName>
</protein>
<keyword evidence="2" id="KW-1133">Transmembrane helix</keyword>
<keyword evidence="3" id="KW-0732">Signal</keyword>
<feature type="domain" description="Thioredoxin" evidence="4">
    <location>
        <begin position="123"/>
        <end position="261"/>
    </location>
</feature>